<feature type="region of interest" description="Disordered" evidence="1">
    <location>
        <begin position="31"/>
        <end position="120"/>
    </location>
</feature>
<keyword evidence="3" id="KW-1185">Reference proteome</keyword>
<dbReference type="EMBL" id="OX460345">
    <property type="protein sequence ID" value="CAI9173766.1"/>
    <property type="molecule type" value="Genomic_DNA"/>
</dbReference>
<gene>
    <name evidence="2" type="ORF">MRATA1EN1_LOCUS22728</name>
</gene>
<reference evidence="2" key="1">
    <citation type="submission" date="2023-04" db="EMBL/GenBank/DDBJ databases">
        <authorList>
            <consortium name="ELIXIR-Norway"/>
        </authorList>
    </citation>
    <scope>NUCLEOTIDE SEQUENCE [LARGE SCALE GENOMIC DNA]</scope>
</reference>
<dbReference type="Proteomes" id="UP001176941">
    <property type="component" value="Chromosome 34"/>
</dbReference>
<accession>A0ABN8ZL84</accession>
<evidence type="ECO:0000313" key="3">
    <source>
        <dbReference type="Proteomes" id="UP001176941"/>
    </source>
</evidence>
<name>A0ABN8ZL84_RANTA</name>
<proteinExistence type="predicted"/>
<evidence type="ECO:0000313" key="2">
    <source>
        <dbReference type="EMBL" id="CAI9173766.1"/>
    </source>
</evidence>
<sequence>MGGVKGNISCHAMSTDRCHICLTLASPNVDFWGMQDRSDTRRPRTKVLRAEESDNSGLRRGDRRRSGEERGAGGPQAEMPPAAGAGVAGGGARMQSFWRSGTEGLGKDGGDGSVVKNSPRRREAWKPTAWGSFDSTILYTSESTRLESSVSLASIHGWMPSAWSGARLVVGIHRSRGSDSEAGPVPSISTADQSLWSRGAGWILQSLLEACES</sequence>
<protein>
    <submittedName>
        <fullName evidence="2">Uncharacterized protein</fullName>
    </submittedName>
</protein>
<feature type="compositionally biased region" description="Basic and acidic residues" evidence="1">
    <location>
        <begin position="36"/>
        <end position="71"/>
    </location>
</feature>
<evidence type="ECO:0000256" key="1">
    <source>
        <dbReference type="SAM" id="MobiDB-lite"/>
    </source>
</evidence>
<organism evidence="2 3">
    <name type="scientific">Rangifer tarandus platyrhynchus</name>
    <name type="common">Svalbard reindeer</name>
    <dbReference type="NCBI Taxonomy" id="3082113"/>
    <lineage>
        <taxon>Eukaryota</taxon>
        <taxon>Metazoa</taxon>
        <taxon>Chordata</taxon>
        <taxon>Craniata</taxon>
        <taxon>Vertebrata</taxon>
        <taxon>Euteleostomi</taxon>
        <taxon>Mammalia</taxon>
        <taxon>Eutheria</taxon>
        <taxon>Laurasiatheria</taxon>
        <taxon>Artiodactyla</taxon>
        <taxon>Ruminantia</taxon>
        <taxon>Pecora</taxon>
        <taxon>Cervidae</taxon>
        <taxon>Odocoileinae</taxon>
        <taxon>Rangifer</taxon>
    </lineage>
</organism>